<dbReference type="EMBL" id="JAAVJR010000610">
    <property type="protein sequence ID" value="NJW54904.1"/>
    <property type="molecule type" value="Genomic_DNA"/>
</dbReference>
<protein>
    <submittedName>
        <fullName evidence="2">Gfo/Idh/MocA family oxidoreductase</fullName>
    </submittedName>
</protein>
<dbReference type="PANTHER" id="PTHR22604">
    <property type="entry name" value="OXIDOREDUCTASES"/>
    <property type="match status" value="1"/>
</dbReference>
<sequence length="114" mass="12936">EHCDIIFEYPGDTTAILQSSIIENTPTLGEIELETAVIKIGPTWYEPTAVSIISKNGTETKVFEAASYGYEYEARHVQEMLRQNKTESDVMTFEKSLELISLLDKTRKEIGLEF</sequence>
<keyword evidence="3" id="KW-1185">Reference proteome</keyword>
<name>A0ABX1D371_9FLAO</name>
<evidence type="ECO:0000256" key="1">
    <source>
        <dbReference type="ARBA" id="ARBA00023002"/>
    </source>
</evidence>
<keyword evidence="1" id="KW-0560">Oxidoreductase</keyword>
<gene>
    <name evidence="2" type="ORF">HC175_18500</name>
</gene>
<dbReference type="Proteomes" id="UP000703674">
    <property type="component" value="Unassembled WGS sequence"/>
</dbReference>
<evidence type="ECO:0000313" key="3">
    <source>
        <dbReference type="Proteomes" id="UP000703674"/>
    </source>
</evidence>
<accession>A0ABX1D371</accession>
<dbReference type="PANTHER" id="PTHR22604:SF105">
    <property type="entry name" value="TRANS-1,2-DIHYDROBENZENE-1,2-DIOL DEHYDROGENASE"/>
    <property type="match status" value="1"/>
</dbReference>
<evidence type="ECO:0000313" key="2">
    <source>
        <dbReference type="EMBL" id="NJW54904.1"/>
    </source>
</evidence>
<organism evidence="2 3">
    <name type="scientific">Salinimicrobium oceani</name>
    <dbReference type="NCBI Taxonomy" id="2722702"/>
    <lineage>
        <taxon>Bacteria</taxon>
        <taxon>Pseudomonadati</taxon>
        <taxon>Bacteroidota</taxon>
        <taxon>Flavobacteriia</taxon>
        <taxon>Flavobacteriales</taxon>
        <taxon>Flavobacteriaceae</taxon>
        <taxon>Salinimicrobium</taxon>
    </lineage>
</organism>
<reference evidence="2 3" key="1">
    <citation type="submission" date="2020-03" db="EMBL/GenBank/DDBJ databases">
        <title>Salinimicrobium sp. nov, isolated from SCS.</title>
        <authorList>
            <person name="Cao W.R."/>
        </authorList>
    </citation>
    <scope>NUCLEOTIDE SEQUENCE [LARGE SCALE GENOMIC DNA]</scope>
    <source>
        <strain evidence="3">J15B91</strain>
    </source>
</reference>
<proteinExistence type="predicted"/>
<dbReference type="InterPro" id="IPR050984">
    <property type="entry name" value="Gfo/Idh/MocA_domain"/>
</dbReference>
<feature type="non-terminal residue" evidence="2">
    <location>
        <position position="1"/>
    </location>
</feature>
<dbReference type="SUPFAM" id="SSF55347">
    <property type="entry name" value="Glyceraldehyde-3-phosphate dehydrogenase-like, C-terminal domain"/>
    <property type="match status" value="1"/>
</dbReference>
<comment type="caution">
    <text evidence="2">The sequence shown here is derived from an EMBL/GenBank/DDBJ whole genome shotgun (WGS) entry which is preliminary data.</text>
</comment>
<dbReference type="Gene3D" id="3.30.360.10">
    <property type="entry name" value="Dihydrodipicolinate Reductase, domain 2"/>
    <property type="match status" value="1"/>
</dbReference>